<sequence length="142" mass="15970">MNNSLFIFLIAALVVIIILGILLVLFFTHKEKNPKNINASKINANISNIEDFISKANTAKNSQEIQTLILQFLNSQKFGSNPKDSATKRKLDFISAVSANANATPKNISFLNNELKKRYKALKKEIDAYEQIGLAKRKMRQS</sequence>
<comment type="caution">
    <text evidence="1">The sequence shown here is derived from an EMBL/GenBank/DDBJ whole genome shotgun (WGS) entry which is preliminary data.</text>
</comment>
<dbReference type="AlphaFoldDB" id="A0A6M8MZC3"/>
<organism evidence="1 2">
    <name type="scientific">Campylobacter ornithocola</name>
    <dbReference type="NCBI Taxonomy" id="1848766"/>
    <lineage>
        <taxon>Bacteria</taxon>
        <taxon>Pseudomonadati</taxon>
        <taxon>Campylobacterota</taxon>
        <taxon>Epsilonproteobacteria</taxon>
        <taxon>Campylobacterales</taxon>
        <taxon>Campylobacteraceae</taxon>
        <taxon>Campylobacter</taxon>
    </lineage>
</organism>
<dbReference type="RefSeq" id="WP_066006928.1">
    <property type="nucleotide sequence ID" value="NZ_CP053848.1"/>
</dbReference>
<keyword evidence="2" id="KW-1185">Reference proteome</keyword>
<protein>
    <submittedName>
        <fullName evidence="1">Uncharacterized protein</fullName>
    </submittedName>
</protein>
<dbReference type="Proteomes" id="UP000094873">
    <property type="component" value="Unassembled WGS sequence"/>
</dbReference>
<proteinExistence type="predicted"/>
<reference evidence="1 2" key="1">
    <citation type="submission" date="2016-05" db="EMBL/GenBank/DDBJ databases">
        <authorList>
            <person name="Caceres A."/>
            <person name="Munoz I."/>
            <person name="Iraola G."/>
            <person name="Diaz-Viraque F."/>
            <person name="Greif G."/>
            <person name="Collado L."/>
        </authorList>
    </citation>
    <scope>NUCLEOTIDE SEQUENCE [LARGE SCALE GENOMIC DNA]</scope>
    <source>
        <strain evidence="1 2">WBE38</strain>
    </source>
</reference>
<gene>
    <name evidence="1" type="ORF">A7X81_00330</name>
</gene>
<evidence type="ECO:0000313" key="1">
    <source>
        <dbReference type="EMBL" id="OCX43397.1"/>
    </source>
</evidence>
<dbReference type="EMBL" id="LXSU01000071">
    <property type="protein sequence ID" value="OCX43397.1"/>
    <property type="molecule type" value="Genomic_DNA"/>
</dbReference>
<name>A0A6M8MZC3_9BACT</name>
<accession>A0A6M8MZC3</accession>
<evidence type="ECO:0000313" key="2">
    <source>
        <dbReference type="Proteomes" id="UP000094873"/>
    </source>
</evidence>
<dbReference type="OrthoDB" id="5363570at2"/>